<feature type="transmembrane region" description="Helical" evidence="2">
    <location>
        <begin position="85"/>
        <end position="109"/>
    </location>
</feature>
<dbReference type="InterPro" id="IPR057798">
    <property type="entry name" value="PH_YqeB"/>
</dbReference>
<feature type="domain" description="Cysteinyl-tRNA ligase anticodon binding" evidence="3">
    <location>
        <begin position="196"/>
        <end position="245"/>
    </location>
</feature>
<evidence type="ECO:0000256" key="1">
    <source>
        <dbReference type="SAM" id="MobiDB-lite"/>
    </source>
</evidence>
<feature type="compositionally biased region" description="Basic and acidic residues" evidence="1">
    <location>
        <begin position="9"/>
        <end position="24"/>
    </location>
</feature>
<proteinExistence type="predicted"/>
<evidence type="ECO:0000256" key="2">
    <source>
        <dbReference type="SAM" id="Phobius"/>
    </source>
</evidence>
<dbReference type="Proteomes" id="UP001500443">
    <property type="component" value="Unassembled WGS sequence"/>
</dbReference>
<feature type="domain" description="YqeB PH" evidence="4">
    <location>
        <begin position="30"/>
        <end position="178"/>
    </location>
</feature>
<keyword evidence="2" id="KW-0472">Membrane</keyword>
<evidence type="ECO:0000259" key="3">
    <source>
        <dbReference type="Pfam" id="PF23493"/>
    </source>
</evidence>
<reference evidence="5 6" key="1">
    <citation type="journal article" date="2019" name="Int. J. Syst. Evol. Microbiol.">
        <title>The Global Catalogue of Microorganisms (GCM) 10K type strain sequencing project: providing services to taxonomists for standard genome sequencing and annotation.</title>
        <authorList>
            <consortium name="The Broad Institute Genomics Platform"/>
            <consortium name="The Broad Institute Genome Sequencing Center for Infectious Disease"/>
            <person name="Wu L."/>
            <person name="Ma J."/>
        </authorList>
    </citation>
    <scope>NUCLEOTIDE SEQUENCE [LARGE SCALE GENOMIC DNA]</scope>
    <source>
        <strain evidence="5 6">JCM 15481</strain>
    </source>
</reference>
<sequence length="254" mass="27483">MDSGAPAMSRDDRRGGDPDGDRPAKPPAATVGPGVVYRLLLLAGLPALGVLLGWLVPHVADRVAGLRWAPMQGPFELVASFDDGWTAVAGPVTGLVLGLGGGLLGYALAMRVTFEGDTVRIAKDGESRILARAEVAAVFLDKDRLVVLDSAARQVVRQRSDLEPGDLDRAFTAHGYRWLHEDPYAGCYHRWVRDSAELSAAANAVLKAREHALRKKNATDAEELRDEAQRLGYVVREEGTRQYWRPLRPGAADG</sequence>
<name>A0ABN1ZM81_9ACTN</name>
<evidence type="ECO:0000313" key="6">
    <source>
        <dbReference type="Proteomes" id="UP001500443"/>
    </source>
</evidence>
<feature type="transmembrane region" description="Helical" evidence="2">
    <location>
        <begin position="35"/>
        <end position="56"/>
    </location>
</feature>
<organism evidence="5 6">
    <name type="scientific">Streptomyces synnematoformans</name>
    <dbReference type="NCBI Taxonomy" id="415721"/>
    <lineage>
        <taxon>Bacteria</taxon>
        <taxon>Bacillati</taxon>
        <taxon>Actinomycetota</taxon>
        <taxon>Actinomycetes</taxon>
        <taxon>Kitasatosporales</taxon>
        <taxon>Streptomycetaceae</taxon>
        <taxon>Streptomyces</taxon>
    </lineage>
</organism>
<protein>
    <recommendedName>
        <fullName evidence="7">DUF308 domain-containing protein</fullName>
    </recommendedName>
</protein>
<accession>A0ABN1ZM81</accession>
<dbReference type="Pfam" id="PF23493">
    <property type="entry name" value="CysS_C"/>
    <property type="match status" value="1"/>
</dbReference>
<dbReference type="RefSeq" id="WP_344293678.1">
    <property type="nucleotide sequence ID" value="NZ_BAAAPF010000292.1"/>
</dbReference>
<comment type="caution">
    <text evidence="5">The sequence shown here is derived from an EMBL/GenBank/DDBJ whole genome shotgun (WGS) entry which is preliminary data.</text>
</comment>
<evidence type="ECO:0000259" key="4">
    <source>
        <dbReference type="Pfam" id="PF23494"/>
    </source>
</evidence>
<keyword evidence="6" id="KW-1185">Reference proteome</keyword>
<dbReference type="Pfam" id="PF23494">
    <property type="entry name" value="bPH_10"/>
    <property type="match status" value="1"/>
</dbReference>
<evidence type="ECO:0000313" key="5">
    <source>
        <dbReference type="EMBL" id="GAA1500994.1"/>
    </source>
</evidence>
<dbReference type="InterPro" id="IPR056411">
    <property type="entry name" value="CysS_C"/>
</dbReference>
<feature type="region of interest" description="Disordered" evidence="1">
    <location>
        <begin position="1"/>
        <end position="28"/>
    </location>
</feature>
<keyword evidence="2" id="KW-0812">Transmembrane</keyword>
<gene>
    <name evidence="5" type="ORF">GCM10009802_56940</name>
</gene>
<dbReference type="EMBL" id="BAAAPF010000292">
    <property type="protein sequence ID" value="GAA1500994.1"/>
    <property type="molecule type" value="Genomic_DNA"/>
</dbReference>
<keyword evidence="2" id="KW-1133">Transmembrane helix</keyword>
<evidence type="ECO:0008006" key="7">
    <source>
        <dbReference type="Google" id="ProtNLM"/>
    </source>
</evidence>